<name>A0A8H4RIR0_9HELO</name>
<organism evidence="3 4">
    <name type="scientific">Cudoniella acicularis</name>
    <dbReference type="NCBI Taxonomy" id="354080"/>
    <lineage>
        <taxon>Eukaryota</taxon>
        <taxon>Fungi</taxon>
        <taxon>Dikarya</taxon>
        <taxon>Ascomycota</taxon>
        <taxon>Pezizomycotina</taxon>
        <taxon>Leotiomycetes</taxon>
        <taxon>Helotiales</taxon>
        <taxon>Tricladiaceae</taxon>
        <taxon>Cudoniella</taxon>
    </lineage>
</organism>
<gene>
    <name evidence="3" type="ORF">G7Y89_g8659</name>
</gene>
<evidence type="ECO:0000313" key="4">
    <source>
        <dbReference type="Proteomes" id="UP000566819"/>
    </source>
</evidence>
<keyword evidence="4" id="KW-1185">Reference proteome</keyword>
<dbReference type="Proteomes" id="UP000566819">
    <property type="component" value="Unassembled WGS sequence"/>
</dbReference>
<protein>
    <recommendedName>
        <fullName evidence="2">2EXR domain-containing protein</fullName>
    </recommendedName>
</protein>
<feature type="domain" description="2EXR" evidence="2">
    <location>
        <begin position="6"/>
        <end position="101"/>
    </location>
</feature>
<dbReference type="AlphaFoldDB" id="A0A8H4RIR0"/>
<proteinExistence type="predicted"/>
<dbReference type="PANTHER" id="PTHR35910">
    <property type="entry name" value="2EXR DOMAIN-CONTAINING PROTEIN"/>
    <property type="match status" value="1"/>
</dbReference>
<evidence type="ECO:0000259" key="2">
    <source>
        <dbReference type="Pfam" id="PF20150"/>
    </source>
</evidence>
<sequence>MSNMSFHPFNRLPRELQDDIWRYAAAEGRVVETKMKKTEERNDYLVSMSTVPALLHACHNSRVISMPYYTPICAYRISHGFWVHDDANPRSIYFNFNADTIILSGNAFQFVYALRSAPLRTTLDALCTKLAIRALDFKILEDRFRDRRHLSSLKELTIMPHPFHITKKEFARKPEKQDPDRGYEDLKRKLRSKLEAWIARRKETIVPVLKKAEALFKDLEVPVMAKFLVNESLGPNKQLRLVDFDEILKIGNYFNITIALKISRLFGNLEIQCHHYGSCPEEQEQGTSEMKTVDAEDEEGFADNDEFTPSPQRNSTTAILAEFSTSLALRVTEPLQLPLSEEGSSNIISIKGRGCAPKRPEIFKKSNFGITDDAPLHRPERKEAPIFHEFGKLPSDIQNQVWSLASSFEPRVVEAKIMKRIQKNTYSFYLTPPTPVPAILHTCHDSRSIGLINYYQLPAYRISLKSARKNTFINFETDILILDGDLISFTDFIGRSRLQSDFSKQHGISILNTFCTKIAIYTGVLETAWKNGFDSKKLFHDFHALKEFFIIPSSLPKEDREGRRRDYERGVGTESKIEFD</sequence>
<evidence type="ECO:0000313" key="3">
    <source>
        <dbReference type="EMBL" id="KAF4629481.1"/>
    </source>
</evidence>
<dbReference type="Pfam" id="PF20150">
    <property type="entry name" value="2EXR"/>
    <property type="match status" value="2"/>
</dbReference>
<dbReference type="InterPro" id="IPR045518">
    <property type="entry name" value="2EXR"/>
</dbReference>
<dbReference type="OrthoDB" id="3473305at2759"/>
<dbReference type="PANTHER" id="PTHR35910:SF1">
    <property type="entry name" value="2EXR DOMAIN-CONTAINING PROTEIN"/>
    <property type="match status" value="1"/>
</dbReference>
<accession>A0A8H4RIR0</accession>
<reference evidence="3 4" key="1">
    <citation type="submission" date="2020-03" db="EMBL/GenBank/DDBJ databases">
        <title>Draft Genome Sequence of Cudoniella acicularis.</title>
        <authorList>
            <person name="Buettner E."/>
            <person name="Kellner H."/>
        </authorList>
    </citation>
    <scope>NUCLEOTIDE SEQUENCE [LARGE SCALE GENOMIC DNA]</scope>
    <source>
        <strain evidence="3 4">DSM 108380</strain>
    </source>
</reference>
<evidence type="ECO:0000256" key="1">
    <source>
        <dbReference type="SAM" id="MobiDB-lite"/>
    </source>
</evidence>
<dbReference type="EMBL" id="JAAMPI010000671">
    <property type="protein sequence ID" value="KAF4629481.1"/>
    <property type="molecule type" value="Genomic_DNA"/>
</dbReference>
<feature type="domain" description="2EXR" evidence="2">
    <location>
        <begin position="387"/>
        <end position="480"/>
    </location>
</feature>
<feature type="region of interest" description="Disordered" evidence="1">
    <location>
        <begin position="557"/>
        <end position="580"/>
    </location>
</feature>
<comment type="caution">
    <text evidence="3">The sequence shown here is derived from an EMBL/GenBank/DDBJ whole genome shotgun (WGS) entry which is preliminary data.</text>
</comment>